<evidence type="ECO:0000313" key="8">
    <source>
        <dbReference type="EMBL" id="ETW13779.1"/>
    </source>
</evidence>
<evidence type="ECO:0000313" key="9">
    <source>
        <dbReference type="Proteomes" id="UP000019063"/>
    </source>
</evidence>
<dbReference type="CDD" id="cd00207">
    <property type="entry name" value="fer2"/>
    <property type="match status" value="1"/>
</dbReference>
<dbReference type="InterPro" id="IPR012675">
    <property type="entry name" value="Beta-grasp_dom_sf"/>
</dbReference>
<keyword evidence="5" id="KW-0411">Iron-sulfur</keyword>
<sequence length="107" mass="11457">MVKVTYVAHDGESTTIDAEEGASVMKTAVSNDVDGIVGECGGSMMCATCHCYVDEAWADKVGTRSDDEDDMLEGATSEVTDRSRLSCQIKLTPELDGLVVHLPEDQI</sequence>
<keyword evidence="9" id="KW-1185">Reference proteome</keyword>
<dbReference type="PANTHER" id="PTHR23426">
    <property type="entry name" value="FERREDOXIN/ADRENODOXIN"/>
    <property type="match status" value="1"/>
</dbReference>
<gene>
    <name evidence="8" type="ORF">ATO8_07111</name>
</gene>
<comment type="similarity">
    <text evidence="1">Belongs to the adrenodoxin/putidaredoxin family.</text>
</comment>
<dbReference type="GO" id="GO:0140647">
    <property type="term" value="P:P450-containing electron transport chain"/>
    <property type="evidence" value="ECO:0007669"/>
    <property type="project" value="InterPro"/>
</dbReference>
<evidence type="ECO:0000256" key="3">
    <source>
        <dbReference type="ARBA" id="ARBA00022723"/>
    </source>
</evidence>
<dbReference type="GO" id="GO:0046872">
    <property type="term" value="F:metal ion binding"/>
    <property type="evidence" value="ECO:0007669"/>
    <property type="project" value="UniProtKB-KW"/>
</dbReference>
<dbReference type="Pfam" id="PF00111">
    <property type="entry name" value="Fer2"/>
    <property type="match status" value="1"/>
</dbReference>
<organism evidence="8 9">
    <name type="scientific">Roseivivax marinus</name>
    <dbReference type="NCBI Taxonomy" id="1379903"/>
    <lineage>
        <taxon>Bacteria</taxon>
        <taxon>Pseudomonadati</taxon>
        <taxon>Pseudomonadota</taxon>
        <taxon>Alphaproteobacteria</taxon>
        <taxon>Rhodobacterales</taxon>
        <taxon>Roseobacteraceae</taxon>
        <taxon>Roseivivax</taxon>
    </lineage>
</organism>
<dbReference type="Proteomes" id="UP000019063">
    <property type="component" value="Unassembled WGS sequence"/>
</dbReference>
<name>W4HM09_9RHOB</name>
<evidence type="ECO:0000256" key="1">
    <source>
        <dbReference type="ARBA" id="ARBA00010914"/>
    </source>
</evidence>
<dbReference type="EMBL" id="AQQW01000003">
    <property type="protein sequence ID" value="ETW13779.1"/>
    <property type="molecule type" value="Genomic_DNA"/>
</dbReference>
<dbReference type="PROSITE" id="PS51085">
    <property type="entry name" value="2FE2S_FER_2"/>
    <property type="match status" value="1"/>
</dbReference>
<keyword evidence="4" id="KW-0408">Iron</keyword>
<keyword evidence="2" id="KW-0001">2Fe-2S</keyword>
<dbReference type="SUPFAM" id="SSF54292">
    <property type="entry name" value="2Fe-2S ferredoxin-like"/>
    <property type="match status" value="1"/>
</dbReference>
<keyword evidence="3" id="KW-0479">Metal-binding</keyword>
<dbReference type="InterPro" id="IPR036010">
    <property type="entry name" value="2Fe-2S_ferredoxin-like_sf"/>
</dbReference>
<comment type="caution">
    <text evidence="8">The sequence shown here is derived from an EMBL/GenBank/DDBJ whole genome shotgun (WGS) entry which is preliminary data.</text>
</comment>
<dbReference type="InterPro" id="IPR018298">
    <property type="entry name" value="Adrenodoxin_Fe-S_BS"/>
</dbReference>
<feature type="domain" description="2Fe-2S ferredoxin-type" evidence="7">
    <location>
        <begin position="2"/>
        <end position="106"/>
    </location>
</feature>
<dbReference type="eggNOG" id="COG0633">
    <property type="taxonomic scope" value="Bacteria"/>
</dbReference>
<dbReference type="STRING" id="1379903.ATO8_07111"/>
<dbReference type="InterPro" id="IPR001041">
    <property type="entry name" value="2Fe-2S_ferredoxin-type"/>
</dbReference>
<evidence type="ECO:0000259" key="7">
    <source>
        <dbReference type="PROSITE" id="PS51085"/>
    </source>
</evidence>
<dbReference type="GO" id="GO:0009055">
    <property type="term" value="F:electron transfer activity"/>
    <property type="evidence" value="ECO:0007669"/>
    <property type="project" value="TreeGrafter"/>
</dbReference>
<dbReference type="PRINTS" id="PR00355">
    <property type="entry name" value="ADRENODOXIN"/>
</dbReference>
<dbReference type="Gene3D" id="3.10.20.30">
    <property type="match status" value="1"/>
</dbReference>
<dbReference type="AlphaFoldDB" id="W4HM09"/>
<dbReference type="GO" id="GO:0005829">
    <property type="term" value="C:cytosol"/>
    <property type="evidence" value="ECO:0007669"/>
    <property type="project" value="TreeGrafter"/>
</dbReference>
<comment type="cofactor">
    <cofactor evidence="6">
        <name>[2Fe-2S] cluster</name>
        <dbReference type="ChEBI" id="CHEBI:190135"/>
    </cofactor>
</comment>
<accession>W4HM09</accession>
<dbReference type="RefSeq" id="WP_043843212.1">
    <property type="nucleotide sequence ID" value="NZ_AQQW01000003.1"/>
</dbReference>
<dbReference type="GO" id="GO:0051537">
    <property type="term" value="F:2 iron, 2 sulfur cluster binding"/>
    <property type="evidence" value="ECO:0007669"/>
    <property type="project" value="UniProtKB-KW"/>
</dbReference>
<evidence type="ECO:0000256" key="4">
    <source>
        <dbReference type="ARBA" id="ARBA00023004"/>
    </source>
</evidence>
<evidence type="ECO:0000256" key="2">
    <source>
        <dbReference type="ARBA" id="ARBA00022714"/>
    </source>
</evidence>
<dbReference type="PATRIC" id="fig|1317118.6.peg.1471"/>
<dbReference type="InterPro" id="IPR001055">
    <property type="entry name" value="Adrenodoxin-like"/>
</dbReference>
<reference evidence="8 9" key="1">
    <citation type="journal article" date="2014" name="Antonie Van Leeuwenhoek">
        <title>Roseivivax atlanticus sp. nov., isolated from surface seawater of the Atlantic Ocean.</title>
        <authorList>
            <person name="Li G."/>
            <person name="Lai Q."/>
            <person name="Liu X."/>
            <person name="Sun F."/>
            <person name="Shao Z."/>
        </authorList>
    </citation>
    <scope>NUCLEOTIDE SEQUENCE [LARGE SCALE GENOMIC DNA]</scope>
    <source>
        <strain evidence="8 9">22II-s10s</strain>
    </source>
</reference>
<dbReference type="PANTHER" id="PTHR23426:SF65">
    <property type="entry name" value="FERREDOXIN-2, MITOCHONDRIAL"/>
    <property type="match status" value="1"/>
</dbReference>
<protein>
    <submittedName>
        <fullName evidence="8">Ferredoxin</fullName>
    </submittedName>
</protein>
<dbReference type="PROSITE" id="PS00814">
    <property type="entry name" value="ADX"/>
    <property type="match status" value="1"/>
</dbReference>
<evidence type="ECO:0000256" key="6">
    <source>
        <dbReference type="ARBA" id="ARBA00034078"/>
    </source>
</evidence>
<evidence type="ECO:0000256" key="5">
    <source>
        <dbReference type="ARBA" id="ARBA00023014"/>
    </source>
</evidence>
<proteinExistence type="inferred from homology"/>